<dbReference type="EMBL" id="JAAXPJ010000002">
    <property type="protein sequence ID" value="NKZ10964.1"/>
    <property type="molecule type" value="Genomic_DNA"/>
</dbReference>
<sequence length="95" mass="10482">MTRAQRSPAISIANSMTGVARGWTAKDAVFTPPVTAPAIPAGPDPREGRRWRRALAAVRTVLAAVPRPDLKQPYYPPLREGFVEDAAMAREMWRL</sequence>
<reference evidence="1 2" key="1">
    <citation type="submission" date="2020-04" db="EMBL/GenBank/DDBJ databases">
        <title>MicrobeNet Type strains.</title>
        <authorList>
            <person name="Nicholson A.C."/>
        </authorList>
    </citation>
    <scope>NUCLEOTIDE SEQUENCE [LARGE SCALE GENOMIC DNA]</scope>
    <source>
        <strain evidence="1 2">ATCC 700731</strain>
    </source>
</reference>
<evidence type="ECO:0000313" key="1">
    <source>
        <dbReference type="EMBL" id="NKZ10964.1"/>
    </source>
</evidence>
<name>A0A7X6MQF3_9MYCO</name>
<accession>A0A7X6MQF3</accession>
<evidence type="ECO:0000313" key="2">
    <source>
        <dbReference type="Proteomes" id="UP000518188"/>
    </source>
</evidence>
<dbReference type="Proteomes" id="UP000518188">
    <property type="component" value="Unassembled WGS sequence"/>
</dbReference>
<gene>
    <name evidence="1" type="ORF">HGA11_08245</name>
</gene>
<organism evidence="1 2">
    <name type="scientific">Mycolicibacterium septicum DSM 44393</name>
    <dbReference type="NCBI Taxonomy" id="1341646"/>
    <lineage>
        <taxon>Bacteria</taxon>
        <taxon>Bacillati</taxon>
        <taxon>Actinomycetota</taxon>
        <taxon>Actinomycetes</taxon>
        <taxon>Mycobacteriales</taxon>
        <taxon>Mycobacteriaceae</taxon>
        <taxon>Mycolicibacterium</taxon>
    </lineage>
</organism>
<proteinExistence type="predicted"/>
<protein>
    <submittedName>
        <fullName evidence="1">Uncharacterized protein</fullName>
    </submittedName>
</protein>
<dbReference type="RefSeq" id="WP_162563088.1">
    <property type="nucleotide sequence ID" value="NZ_HG322951.1"/>
</dbReference>
<comment type="caution">
    <text evidence="1">The sequence shown here is derived from an EMBL/GenBank/DDBJ whole genome shotgun (WGS) entry which is preliminary data.</text>
</comment>
<dbReference type="AlphaFoldDB" id="A0A7X6MQF3"/>